<name>A0A1I4QA90_9GAMM</name>
<dbReference type="Proteomes" id="UP000199339">
    <property type="component" value="Unassembled WGS sequence"/>
</dbReference>
<evidence type="ECO:0000313" key="2">
    <source>
        <dbReference type="EMBL" id="SFM36716.1"/>
    </source>
</evidence>
<accession>A0A1I4QA90</accession>
<feature type="compositionally biased region" description="Basic and acidic residues" evidence="1">
    <location>
        <begin position="70"/>
        <end position="113"/>
    </location>
</feature>
<evidence type="ECO:0000313" key="3">
    <source>
        <dbReference type="Proteomes" id="UP000199339"/>
    </source>
</evidence>
<dbReference type="EMBL" id="FOUR01000001">
    <property type="protein sequence ID" value="SFM36716.1"/>
    <property type="molecule type" value="Genomic_DNA"/>
</dbReference>
<gene>
    <name evidence="2" type="ORF">SAMN04487961_0015</name>
</gene>
<feature type="region of interest" description="Disordered" evidence="1">
    <location>
        <begin position="48"/>
        <end position="121"/>
    </location>
</feature>
<reference evidence="3" key="1">
    <citation type="submission" date="2016-10" db="EMBL/GenBank/DDBJ databases">
        <authorList>
            <person name="Varghese N."/>
            <person name="Submissions S."/>
        </authorList>
    </citation>
    <scope>NUCLEOTIDE SEQUENCE [LARGE SCALE GENOMIC DNA]</scope>
    <source>
        <strain evidence="3">CGMCC 1.6775</strain>
    </source>
</reference>
<dbReference type="AlphaFoldDB" id="A0A1I4QA90"/>
<protein>
    <submittedName>
        <fullName evidence="2">Uncharacterized protein</fullName>
    </submittedName>
</protein>
<proteinExistence type="predicted"/>
<sequence>MRWYVPVAMLVTLFASEVHAREDLDVTMRMVLDERALTESVVREIELPEPASIEQPDQARESRGAPGMDMARDARENGREFGQEMAEKARESSREKPDRPELPEQVQDVRDNLPEAAKPRN</sequence>
<evidence type="ECO:0000256" key="1">
    <source>
        <dbReference type="SAM" id="MobiDB-lite"/>
    </source>
</evidence>
<dbReference type="RefSeq" id="WP_091997276.1">
    <property type="nucleotide sequence ID" value="NZ_FOUR01000001.1"/>
</dbReference>
<keyword evidence="3" id="KW-1185">Reference proteome</keyword>
<dbReference type="OrthoDB" id="6372176at2"/>
<organism evidence="2 3">
    <name type="scientific">Marinobacter pelagius</name>
    <dbReference type="NCBI Taxonomy" id="379482"/>
    <lineage>
        <taxon>Bacteria</taxon>
        <taxon>Pseudomonadati</taxon>
        <taxon>Pseudomonadota</taxon>
        <taxon>Gammaproteobacteria</taxon>
        <taxon>Pseudomonadales</taxon>
        <taxon>Marinobacteraceae</taxon>
        <taxon>Marinobacter</taxon>
    </lineage>
</organism>